<evidence type="ECO:0000259" key="8">
    <source>
        <dbReference type="Pfam" id="PF13515"/>
    </source>
</evidence>
<evidence type="ECO:0000256" key="3">
    <source>
        <dbReference type="ARBA" id="ARBA00022692"/>
    </source>
</evidence>
<feature type="transmembrane region" description="Helical" evidence="7">
    <location>
        <begin position="473"/>
        <end position="493"/>
    </location>
</feature>
<evidence type="ECO:0000256" key="4">
    <source>
        <dbReference type="ARBA" id="ARBA00022989"/>
    </source>
</evidence>
<keyword evidence="5 7" id="KW-0472">Membrane</keyword>
<evidence type="ECO:0000256" key="2">
    <source>
        <dbReference type="ARBA" id="ARBA00022475"/>
    </source>
</evidence>
<evidence type="ECO:0000313" key="10">
    <source>
        <dbReference type="Proteomes" id="UP000078090"/>
    </source>
</evidence>
<organism evidence="9 10">
    <name type="scientific">Methylomonas methanica</name>
    <dbReference type="NCBI Taxonomy" id="421"/>
    <lineage>
        <taxon>Bacteria</taxon>
        <taxon>Pseudomonadati</taxon>
        <taxon>Pseudomonadota</taxon>
        <taxon>Gammaproteobacteria</taxon>
        <taxon>Methylococcales</taxon>
        <taxon>Methylococcaceae</taxon>
        <taxon>Methylomonas</taxon>
    </lineage>
</organism>
<sequence>MTSGDSRPDSSSQPKPGRLWFGTSLGQFLKAELKDSAARRVAALRLFVVTLTIALVSQTLHIPPLGAISILICLSYDAHANAGQSLAFGMRQLGYLIVTTLVSVLTLMLAGNDPWLLLPLSFVILALSLFHARLIAWPTGIALWYSVAVLYNPSTPDENIYHALWNIPIIGVLALGTWTVVHLTIKPQDPLKLLKVEIATQLAAVEYIFSARLADAGAYTPRPEANMHAAAGSLGKLLGLLANAELIHPALHERHQTYRALLLEIDGLRQLADWLNQVLAAEYRAQPLTPEKLHVYRALQSACAQLRYGLAESRDVSAKVTSLLRDDVLQNYARETNPSLLTALWRALQRIAGLTHDLHQPIVATDSKNINAESDDNPEHSWLPAWFAYEFWATHADSVQFGIKFSLGAILCMLIVESLGWPDINTAIPTCLVAAQTSLGADYRLSLLRVSGAAVGGICAYFYVLVFQSQLDTIVGFAFATAPFWALAAWITAGSERIAYLGRQLGFSFALFVLHDFGQVTDLYLPRDRVIGILLGLIVMGVIDYALWPRRSIALARHHGVAALRTLANFTSRLPDVSHLLTYTLPLRLSAEKELAAAQDLLAHAVLEPDARLAEKVHERAALRALVKDTSHLSGLLQVRKRYRLLSGQRFSHFPDELQQLSRAFDAELANALEYAARLLQGEQAGNRIELAKHQAGLQQSYSDHHRIDNLADDLAVEWELRFMLDQQIVELIAHIEKTALAAVSYPQKSGSEIDLQ</sequence>
<proteinExistence type="inferred from homology"/>
<dbReference type="RefSeq" id="WP_064007434.1">
    <property type="nucleotide sequence ID" value="NZ_LUUG01000049.1"/>
</dbReference>
<keyword evidence="3 7" id="KW-0812">Transmembrane</keyword>
<keyword evidence="4 7" id="KW-1133">Transmembrane helix</keyword>
<protein>
    <submittedName>
        <fullName evidence="9">Fusaric acid resistance protein</fullName>
    </submittedName>
</protein>
<evidence type="ECO:0000256" key="1">
    <source>
        <dbReference type="ARBA" id="ARBA00004651"/>
    </source>
</evidence>
<accession>A0A177MQA8</accession>
<feature type="transmembrane region" description="Helical" evidence="7">
    <location>
        <begin position="46"/>
        <end position="72"/>
    </location>
</feature>
<feature type="transmembrane region" description="Helical" evidence="7">
    <location>
        <begin position="447"/>
        <end position="467"/>
    </location>
</feature>
<reference evidence="9 10" key="1">
    <citation type="submission" date="2016-03" db="EMBL/GenBank/DDBJ databases">
        <authorList>
            <person name="Ploux O."/>
        </authorList>
    </citation>
    <scope>NUCLEOTIDE SEQUENCE [LARGE SCALE GENOMIC DNA]</scope>
    <source>
        <strain evidence="9 10">R-45363</strain>
    </source>
</reference>
<feature type="domain" description="Integral membrane bound transporter" evidence="8">
    <location>
        <begin position="411"/>
        <end position="539"/>
    </location>
</feature>
<feature type="transmembrane region" description="Helical" evidence="7">
    <location>
        <begin position="92"/>
        <end position="110"/>
    </location>
</feature>
<feature type="transmembrane region" description="Helical" evidence="7">
    <location>
        <begin position="165"/>
        <end position="185"/>
    </location>
</feature>
<dbReference type="OrthoDB" id="105720at2"/>
<dbReference type="AlphaFoldDB" id="A0A177MQA8"/>
<dbReference type="PANTHER" id="PTHR30509:SF9">
    <property type="entry name" value="MULTIDRUG RESISTANCE PROTEIN MDTO"/>
    <property type="match status" value="1"/>
</dbReference>
<keyword evidence="2" id="KW-1003">Cell membrane</keyword>
<dbReference type="InterPro" id="IPR049453">
    <property type="entry name" value="Memb_transporter_dom"/>
</dbReference>
<comment type="similarity">
    <text evidence="6">Belongs to the YccS/YhfK family.</text>
</comment>
<gene>
    <name evidence="9" type="ORF">A1332_00855</name>
</gene>
<dbReference type="Proteomes" id="UP000078090">
    <property type="component" value="Unassembled WGS sequence"/>
</dbReference>
<dbReference type="EMBL" id="LUUG01000049">
    <property type="protein sequence ID" value="OAI07976.1"/>
    <property type="molecule type" value="Genomic_DNA"/>
</dbReference>
<name>A0A177MQA8_METMH</name>
<dbReference type="PANTHER" id="PTHR30509">
    <property type="entry name" value="P-HYDROXYBENZOIC ACID EFFLUX PUMP SUBUNIT-RELATED"/>
    <property type="match status" value="1"/>
</dbReference>
<dbReference type="GO" id="GO:0005886">
    <property type="term" value="C:plasma membrane"/>
    <property type="evidence" value="ECO:0007669"/>
    <property type="project" value="UniProtKB-SubCell"/>
</dbReference>
<feature type="transmembrane region" description="Helical" evidence="7">
    <location>
        <begin position="530"/>
        <end position="548"/>
    </location>
</feature>
<evidence type="ECO:0000256" key="7">
    <source>
        <dbReference type="SAM" id="Phobius"/>
    </source>
</evidence>
<evidence type="ECO:0000256" key="5">
    <source>
        <dbReference type="ARBA" id="ARBA00023136"/>
    </source>
</evidence>
<dbReference type="Pfam" id="PF13515">
    <property type="entry name" value="FUSC_2"/>
    <property type="match status" value="1"/>
</dbReference>
<evidence type="ECO:0000256" key="6">
    <source>
        <dbReference type="ARBA" id="ARBA00043993"/>
    </source>
</evidence>
<evidence type="ECO:0000313" key="9">
    <source>
        <dbReference type="EMBL" id="OAI07976.1"/>
    </source>
</evidence>
<comment type="subcellular location">
    <subcellularLocation>
        <location evidence="1">Cell membrane</location>
        <topology evidence="1">Multi-pass membrane protein</topology>
    </subcellularLocation>
</comment>
<feature type="transmembrane region" description="Helical" evidence="7">
    <location>
        <begin position="122"/>
        <end position="145"/>
    </location>
</feature>
<comment type="caution">
    <text evidence="9">The sequence shown here is derived from an EMBL/GenBank/DDBJ whole genome shotgun (WGS) entry which is preliminary data.</text>
</comment>